<reference evidence="5" key="1">
    <citation type="journal article" date="2019" name="Science">
        <title>Mutation of a bHLH transcription factor allowed almond domestication.</title>
        <authorList>
            <person name="Sanchez-Perez R."/>
            <person name="Pavan S."/>
            <person name="Mazzeo R."/>
            <person name="Moldovan C."/>
            <person name="Aiese Cigliano R."/>
            <person name="Del Cueto J."/>
            <person name="Ricciardi F."/>
            <person name="Lotti C."/>
            <person name="Ricciardi L."/>
            <person name="Dicenta F."/>
            <person name="Lopez-Marques R.L."/>
            <person name="Lindberg Moller B."/>
        </authorList>
    </citation>
    <scope>NUCLEOTIDE SEQUENCE</scope>
</reference>
<dbReference type="EMBL" id="AP019297">
    <property type="protein sequence ID" value="BBG93966.1"/>
    <property type="molecule type" value="Genomic_DNA"/>
</dbReference>
<protein>
    <submittedName>
        <fullName evidence="5">Nodulin MtN21 /EamA-like transporter family protein</fullName>
    </submittedName>
</protein>
<feature type="non-terminal residue" evidence="5">
    <location>
        <position position="1"/>
    </location>
</feature>
<evidence type="ECO:0000256" key="4">
    <source>
        <dbReference type="SAM" id="Phobius"/>
    </source>
</evidence>
<sequence length="296" mass="32631">ITLINQQFSALVSCFNLCGFDSYQYNSWRERETEGDRDLDMAMGISMPFVGMVMVILAQVTSLILNKEAMASGLNQSVPTQLLIISRLFLLSFIGSSGLLMGLAGLNYASATLNTAMLNLIPAFTFILALLFRMEKLNWRSSSSQAKTIGTKNHIGSLGGLLLAADSFLTSLWFIVQGIVGISFRTNMCTWCLQRTGPVYVSMFKPLAVVFADVIDTWVIRDYPAVLMVTTIRGIFATIQSASIPQITVKGLNAWKLKPDIEFIEAAFEVMLKTGIHLWALNIKGPVYVAMFKPLG</sequence>
<dbReference type="AlphaFoldDB" id="A0A4Y1QQ50"/>
<proteinExistence type="predicted"/>
<dbReference type="GO" id="GO:0016020">
    <property type="term" value="C:membrane"/>
    <property type="evidence" value="ECO:0007669"/>
    <property type="project" value="InterPro"/>
</dbReference>
<name>A0A4Y1QQ50_PRUDU</name>
<dbReference type="InterPro" id="IPR030184">
    <property type="entry name" value="WAT1-related"/>
</dbReference>
<dbReference type="GO" id="GO:0022857">
    <property type="term" value="F:transmembrane transporter activity"/>
    <property type="evidence" value="ECO:0007669"/>
    <property type="project" value="InterPro"/>
</dbReference>
<feature type="transmembrane region" description="Helical" evidence="4">
    <location>
        <begin position="116"/>
        <end position="134"/>
    </location>
</feature>
<evidence type="ECO:0000256" key="3">
    <source>
        <dbReference type="ARBA" id="ARBA00023136"/>
    </source>
</evidence>
<keyword evidence="1 4" id="KW-0812">Transmembrane</keyword>
<evidence type="ECO:0000256" key="2">
    <source>
        <dbReference type="ARBA" id="ARBA00022989"/>
    </source>
</evidence>
<keyword evidence="3 4" id="KW-0472">Membrane</keyword>
<evidence type="ECO:0000256" key="1">
    <source>
        <dbReference type="ARBA" id="ARBA00022692"/>
    </source>
</evidence>
<dbReference type="PANTHER" id="PTHR31218">
    <property type="entry name" value="WAT1-RELATED PROTEIN"/>
    <property type="match status" value="1"/>
</dbReference>
<keyword evidence="2 4" id="KW-1133">Transmembrane helix</keyword>
<organism evidence="5">
    <name type="scientific">Prunus dulcis</name>
    <name type="common">Almond</name>
    <name type="synonym">Amygdalus dulcis</name>
    <dbReference type="NCBI Taxonomy" id="3755"/>
    <lineage>
        <taxon>Eukaryota</taxon>
        <taxon>Viridiplantae</taxon>
        <taxon>Streptophyta</taxon>
        <taxon>Embryophyta</taxon>
        <taxon>Tracheophyta</taxon>
        <taxon>Spermatophyta</taxon>
        <taxon>Magnoliopsida</taxon>
        <taxon>eudicotyledons</taxon>
        <taxon>Gunneridae</taxon>
        <taxon>Pentapetalae</taxon>
        <taxon>rosids</taxon>
        <taxon>fabids</taxon>
        <taxon>Rosales</taxon>
        <taxon>Rosaceae</taxon>
        <taxon>Amygdaloideae</taxon>
        <taxon>Amygdaleae</taxon>
        <taxon>Prunus</taxon>
    </lineage>
</organism>
<gene>
    <name evidence="5" type="ORF">Prudu_002131</name>
</gene>
<feature type="transmembrane region" description="Helical" evidence="4">
    <location>
        <begin position="45"/>
        <end position="66"/>
    </location>
</feature>
<accession>A0A4Y1QQ50</accession>
<evidence type="ECO:0000313" key="5">
    <source>
        <dbReference type="EMBL" id="BBG93966.1"/>
    </source>
</evidence>
<feature type="transmembrane region" description="Helical" evidence="4">
    <location>
        <begin position="155"/>
        <end position="176"/>
    </location>
</feature>
<feature type="transmembrane region" description="Helical" evidence="4">
    <location>
        <begin position="87"/>
        <end position="110"/>
    </location>
</feature>